<dbReference type="PANTHER" id="PTHR46513">
    <property type="entry name" value="VITELLOGENIN RECEPTOR-LIKE PROTEIN-RELATED-RELATED"/>
    <property type="match status" value="1"/>
</dbReference>
<protein>
    <submittedName>
        <fullName evidence="1">YWTD domain-containing protein</fullName>
    </submittedName>
</protein>
<accession>A0A6A5RRC8</accession>
<feature type="non-terminal residue" evidence="1">
    <location>
        <position position="1"/>
    </location>
</feature>
<keyword evidence="2" id="KW-1185">Reference proteome</keyword>
<dbReference type="InterPro" id="IPR011042">
    <property type="entry name" value="6-blade_b-propeller_TolB-like"/>
</dbReference>
<dbReference type="InterPro" id="IPR050778">
    <property type="entry name" value="Cueball_EGF_LRP_Nidogen"/>
</dbReference>
<evidence type="ECO:0000313" key="2">
    <source>
        <dbReference type="Proteomes" id="UP000800082"/>
    </source>
</evidence>
<gene>
    <name evidence="1" type="ORF">M421DRAFT_13906</name>
</gene>
<name>A0A6A5RRC8_9PLEO</name>
<evidence type="ECO:0000313" key="1">
    <source>
        <dbReference type="EMBL" id="KAF1929900.1"/>
    </source>
</evidence>
<dbReference type="SUPFAM" id="SSF101898">
    <property type="entry name" value="NHL repeat"/>
    <property type="match status" value="1"/>
</dbReference>
<dbReference type="AlphaFoldDB" id="A0A6A5RRC8"/>
<dbReference type="EMBL" id="ML978964">
    <property type="protein sequence ID" value="KAF1929900.1"/>
    <property type="molecule type" value="Genomic_DNA"/>
</dbReference>
<reference evidence="1" key="1">
    <citation type="journal article" date="2020" name="Stud. Mycol.">
        <title>101 Dothideomycetes genomes: a test case for predicting lifestyles and emergence of pathogens.</title>
        <authorList>
            <person name="Haridas S."/>
            <person name="Albert R."/>
            <person name="Binder M."/>
            <person name="Bloem J."/>
            <person name="Labutti K."/>
            <person name="Salamov A."/>
            <person name="Andreopoulos B."/>
            <person name="Baker S."/>
            <person name="Barry K."/>
            <person name="Bills G."/>
            <person name="Bluhm B."/>
            <person name="Cannon C."/>
            <person name="Castanera R."/>
            <person name="Culley D."/>
            <person name="Daum C."/>
            <person name="Ezra D."/>
            <person name="Gonzalez J."/>
            <person name="Henrissat B."/>
            <person name="Kuo A."/>
            <person name="Liang C."/>
            <person name="Lipzen A."/>
            <person name="Lutzoni F."/>
            <person name="Magnuson J."/>
            <person name="Mondo S."/>
            <person name="Nolan M."/>
            <person name="Ohm R."/>
            <person name="Pangilinan J."/>
            <person name="Park H.-J."/>
            <person name="Ramirez L."/>
            <person name="Alfaro M."/>
            <person name="Sun H."/>
            <person name="Tritt A."/>
            <person name="Yoshinaga Y."/>
            <person name="Zwiers L.-H."/>
            <person name="Turgeon B."/>
            <person name="Goodwin S."/>
            <person name="Spatafora J."/>
            <person name="Crous P."/>
            <person name="Grigoriev I."/>
        </authorList>
    </citation>
    <scope>NUCLEOTIDE SEQUENCE</scope>
    <source>
        <strain evidence="1">CBS 183.55</strain>
    </source>
</reference>
<sequence>LPDGIVYSKKDGRLYYTNMGIPPCNDGSVCSIRPDGSDPQIVLSNGQIHTPKQLAMDNVDGKLYIADREGLRVMRCNLDGSCLETLVQTGNSNNATDACDQTRWCVGIAISRRTGLFYWTQKGPSKSGTGRIFYAPIEGSGLRQPTLLLQSLPEPIDLEIDESTNTLYWTDRGELPYGNSFNRLVLNEAGTRASSDNFEPTVGLQHEVLVQNFNETIGLCHDKDAGRWYAADMGGTIWSFAENGSGKTIVFHDEHRSFTGITLV</sequence>
<feature type="non-terminal residue" evidence="1">
    <location>
        <position position="264"/>
    </location>
</feature>
<dbReference type="Gene3D" id="2.120.10.30">
    <property type="entry name" value="TolB, C-terminal domain"/>
    <property type="match status" value="2"/>
</dbReference>
<dbReference type="GeneID" id="54345096"/>
<dbReference type="Proteomes" id="UP000800082">
    <property type="component" value="Unassembled WGS sequence"/>
</dbReference>
<organism evidence="1 2">
    <name type="scientific">Didymella exigua CBS 183.55</name>
    <dbReference type="NCBI Taxonomy" id="1150837"/>
    <lineage>
        <taxon>Eukaryota</taxon>
        <taxon>Fungi</taxon>
        <taxon>Dikarya</taxon>
        <taxon>Ascomycota</taxon>
        <taxon>Pezizomycotina</taxon>
        <taxon>Dothideomycetes</taxon>
        <taxon>Pleosporomycetidae</taxon>
        <taxon>Pleosporales</taxon>
        <taxon>Pleosporineae</taxon>
        <taxon>Didymellaceae</taxon>
        <taxon>Didymella</taxon>
    </lineage>
</organism>
<dbReference type="GO" id="GO:0060070">
    <property type="term" value="P:canonical Wnt signaling pathway"/>
    <property type="evidence" value="ECO:0007669"/>
    <property type="project" value="TreeGrafter"/>
</dbReference>
<dbReference type="RefSeq" id="XP_033450148.1">
    <property type="nucleotide sequence ID" value="XM_033587450.1"/>
</dbReference>
<dbReference type="OrthoDB" id="5958943at2759"/>
<proteinExistence type="predicted"/>
<dbReference type="GO" id="GO:0005886">
    <property type="term" value="C:plasma membrane"/>
    <property type="evidence" value="ECO:0007669"/>
    <property type="project" value="TreeGrafter"/>
</dbReference>
<dbReference type="PANTHER" id="PTHR46513:SF13">
    <property type="entry name" value="EGF-LIKE DOMAIN-CONTAINING PROTEIN"/>
    <property type="match status" value="1"/>
</dbReference>